<name>A0A1M7PAF2_9FLAO</name>
<organism evidence="1 2">
    <name type="scientific">Flavobacterium xinjiangense</name>
    <dbReference type="NCBI Taxonomy" id="178356"/>
    <lineage>
        <taxon>Bacteria</taxon>
        <taxon>Pseudomonadati</taxon>
        <taxon>Bacteroidota</taxon>
        <taxon>Flavobacteriia</taxon>
        <taxon>Flavobacteriales</taxon>
        <taxon>Flavobacteriaceae</taxon>
        <taxon>Flavobacterium</taxon>
    </lineage>
</organism>
<dbReference type="STRING" id="178356.SAMN05216269_11527"/>
<accession>A0A1M7PAF2</accession>
<dbReference type="AlphaFoldDB" id="A0A1M7PAF2"/>
<dbReference type="Proteomes" id="UP000184092">
    <property type="component" value="Unassembled WGS sequence"/>
</dbReference>
<keyword evidence="2" id="KW-1185">Reference proteome</keyword>
<dbReference type="EMBL" id="FRCL01000015">
    <property type="protein sequence ID" value="SHN13748.1"/>
    <property type="molecule type" value="Genomic_DNA"/>
</dbReference>
<proteinExistence type="predicted"/>
<evidence type="ECO:0000313" key="1">
    <source>
        <dbReference type="EMBL" id="SHN13748.1"/>
    </source>
</evidence>
<evidence type="ECO:0000313" key="2">
    <source>
        <dbReference type="Proteomes" id="UP000184092"/>
    </source>
</evidence>
<gene>
    <name evidence="1" type="ORF">SAMN05216269_11527</name>
</gene>
<reference evidence="2" key="1">
    <citation type="submission" date="2016-11" db="EMBL/GenBank/DDBJ databases">
        <authorList>
            <person name="Varghese N."/>
            <person name="Submissions S."/>
        </authorList>
    </citation>
    <scope>NUCLEOTIDE SEQUENCE [LARGE SCALE GENOMIC DNA]</scope>
    <source>
        <strain evidence="2">CGMCC 1.2749</strain>
    </source>
</reference>
<protein>
    <submittedName>
        <fullName evidence="1">Uncharacterized protein</fullName>
    </submittedName>
</protein>
<sequence>MYFTIDLSSIAFTRKISVFDQNLKIMSYLKARVSLRA</sequence>